<keyword evidence="7" id="KW-0325">Glycoprotein</keyword>
<dbReference type="InterPro" id="IPR052080">
    <property type="entry name" value="vWF_C/EGF_Fibrillin"/>
</dbReference>
<evidence type="ECO:0000313" key="11">
    <source>
        <dbReference type="Proteomes" id="UP001497497"/>
    </source>
</evidence>
<evidence type="ECO:0000256" key="1">
    <source>
        <dbReference type="ARBA" id="ARBA00004613"/>
    </source>
</evidence>
<evidence type="ECO:0000256" key="7">
    <source>
        <dbReference type="ARBA" id="ARBA00023180"/>
    </source>
</evidence>
<dbReference type="Proteomes" id="UP001497497">
    <property type="component" value="Unassembled WGS sequence"/>
</dbReference>
<keyword evidence="3 8" id="KW-0245">EGF-like domain</keyword>
<feature type="domain" description="EGF-like" evidence="9">
    <location>
        <begin position="2"/>
        <end position="43"/>
    </location>
</feature>
<dbReference type="PROSITE" id="PS00010">
    <property type="entry name" value="ASX_HYDROXYL"/>
    <property type="match status" value="1"/>
</dbReference>
<dbReference type="SUPFAM" id="SSF57196">
    <property type="entry name" value="EGF/Laminin"/>
    <property type="match status" value="2"/>
</dbReference>
<keyword evidence="6" id="KW-1015">Disulfide bond</keyword>
<dbReference type="InterPro" id="IPR000152">
    <property type="entry name" value="EGF-type_Asp/Asn_hydroxyl_site"/>
</dbReference>
<keyword evidence="2" id="KW-0964">Secreted</keyword>
<dbReference type="EMBL" id="CAXITT010000772">
    <property type="protein sequence ID" value="CAL1546103.1"/>
    <property type="molecule type" value="Genomic_DNA"/>
</dbReference>
<keyword evidence="4" id="KW-0732">Signal</keyword>
<dbReference type="PROSITE" id="PS50026">
    <property type="entry name" value="EGF_3"/>
    <property type="match status" value="1"/>
</dbReference>
<evidence type="ECO:0000256" key="5">
    <source>
        <dbReference type="ARBA" id="ARBA00022737"/>
    </source>
</evidence>
<evidence type="ECO:0000256" key="8">
    <source>
        <dbReference type="PROSITE-ProRule" id="PRU00076"/>
    </source>
</evidence>
<evidence type="ECO:0000256" key="2">
    <source>
        <dbReference type="ARBA" id="ARBA00022525"/>
    </source>
</evidence>
<reference evidence="10 11" key="1">
    <citation type="submission" date="2024-04" db="EMBL/GenBank/DDBJ databases">
        <authorList>
            <consortium name="Genoscope - CEA"/>
            <person name="William W."/>
        </authorList>
    </citation>
    <scope>NUCLEOTIDE SEQUENCE [LARGE SCALE GENOMIC DNA]</scope>
</reference>
<dbReference type="SMART" id="SM00179">
    <property type="entry name" value="EGF_CA"/>
    <property type="match status" value="2"/>
</dbReference>
<sequence>TDLDECAGDFSNECDGNCSNTQGSYTCVCGSGYKLSSDGHTCQDIDECQQATSGCQQKCNNEVGSFSCSC</sequence>
<evidence type="ECO:0000256" key="4">
    <source>
        <dbReference type="ARBA" id="ARBA00022729"/>
    </source>
</evidence>
<evidence type="ECO:0000259" key="9">
    <source>
        <dbReference type="PROSITE" id="PS50026"/>
    </source>
</evidence>
<dbReference type="Pfam" id="PF12662">
    <property type="entry name" value="cEGF"/>
    <property type="match status" value="1"/>
</dbReference>
<keyword evidence="5" id="KW-0677">Repeat</keyword>
<accession>A0AAV2IGC6</accession>
<feature type="non-terminal residue" evidence="10">
    <location>
        <position position="1"/>
    </location>
</feature>
<dbReference type="InterPro" id="IPR000742">
    <property type="entry name" value="EGF"/>
</dbReference>
<dbReference type="FunFam" id="2.10.25.10:FF:000014">
    <property type="entry name" value="Latent-transforming growth factor beta-binding protein 3"/>
    <property type="match status" value="1"/>
</dbReference>
<dbReference type="PROSITE" id="PS01186">
    <property type="entry name" value="EGF_2"/>
    <property type="match status" value="1"/>
</dbReference>
<dbReference type="PROSITE" id="PS01187">
    <property type="entry name" value="EGF_CA"/>
    <property type="match status" value="1"/>
</dbReference>
<evidence type="ECO:0000256" key="6">
    <source>
        <dbReference type="ARBA" id="ARBA00023157"/>
    </source>
</evidence>
<name>A0AAV2IGC6_LYMST</name>
<feature type="non-terminal residue" evidence="10">
    <location>
        <position position="70"/>
    </location>
</feature>
<dbReference type="PANTHER" id="PTHR47333">
    <property type="entry name" value="VON WILLEBRAND FACTOR C AND EGF DOMAIN-CONTAINING PROTEIN"/>
    <property type="match status" value="1"/>
</dbReference>
<dbReference type="InterPro" id="IPR026823">
    <property type="entry name" value="cEGF"/>
</dbReference>
<gene>
    <name evidence="10" type="ORF">GSLYS_00019480001</name>
</gene>
<protein>
    <recommendedName>
        <fullName evidence="9">EGF-like domain-containing protein</fullName>
    </recommendedName>
</protein>
<proteinExistence type="predicted"/>
<evidence type="ECO:0000256" key="3">
    <source>
        <dbReference type="ARBA" id="ARBA00022536"/>
    </source>
</evidence>
<dbReference type="Gene3D" id="2.10.25.10">
    <property type="entry name" value="Laminin"/>
    <property type="match status" value="2"/>
</dbReference>
<comment type="caution">
    <text evidence="10">The sequence shown here is derived from an EMBL/GenBank/DDBJ whole genome shotgun (WGS) entry which is preliminary data.</text>
</comment>
<dbReference type="AlphaFoldDB" id="A0AAV2IGC6"/>
<organism evidence="10 11">
    <name type="scientific">Lymnaea stagnalis</name>
    <name type="common">Great pond snail</name>
    <name type="synonym">Helix stagnalis</name>
    <dbReference type="NCBI Taxonomy" id="6523"/>
    <lineage>
        <taxon>Eukaryota</taxon>
        <taxon>Metazoa</taxon>
        <taxon>Spiralia</taxon>
        <taxon>Lophotrochozoa</taxon>
        <taxon>Mollusca</taxon>
        <taxon>Gastropoda</taxon>
        <taxon>Heterobranchia</taxon>
        <taxon>Euthyneura</taxon>
        <taxon>Panpulmonata</taxon>
        <taxon>Hygrophila</taxon>
        <taxon>Lymnaeoidea</taxon>
        <taxon>Lymnaeidae</taxon>
        <taxon>Lymnaea</taxon>
    </lineage>
</organism>
<comment type="subcellular location">
    <subcellularLocation>
        <location evidence="1">Secreted</location>
    </subcellularLocation>
</comment>
<keyword evidence="11" id="KW-1185">Reference proteome</keyword>
<dbReference type="GO" id="GO:0005509">
    <property type="term" value="F:calcium ion binding"/>
    <property type="evidence" value="ECO:0007669"/>
    <property type="project" value="InterPro"/>
</dbReference>
<dbReference type="PANTHER" id="PTHR47333:SF4">
    <property type="entry name" value="EGF-LIKE DOMAIN-CONTAINING PROTEIN"/>
    <property type="match status" value="1"/>
</dbReference>
<comment type="caution">
    <text evidence="8">Lacks conserved residue(s) required for the propagation of feature annotation.</text>
</comment>
<dbReference type="InterPro" id="IPR001881">
    <property type="entry name" value="EGF-like_Ca-bd_dom"/>
</dbReference>
<dbReference type="InterPro" id="IPR018097">
    <property type="entry name" value="EGF_Ca-bd_CS"/>
</dbReference>
<evidence type="ECO:0000313" key="10">
    <source>
        <dbReference type="EMBL" id="CAL1546103.1"/>
    </source>
</evidence>
<dbReference type="GO" id="GO:0005576">
    <property type="term" value="C:extracellular region"/>
    <property type="evidence" value="ECO:0007669"/>
    <property type="project" value="UniProtKB-SubCell"/>
</dbReference>